<gene>
    <name evidence="3" type="ORF">RDB_LOCUS71815</name>
</gene>
<dbReference type="GO" id="GO:0005634">
    <property type="term" value="C:nucleus"/>
    <property type="evidence" value="ECO:0007669"/>
    <property type="project" value="UniProtKB-SubCell"/>
</dbReference>
<dbReference type="EMBL" id="CAJMXA010001743">
    <property type="protein sequence ID" value="CAE6468855.1"/>
    <property type="molecule type" value="Genomic_DNA"/>
</dbReference>
<dbReference type="Proteomes" id="UP000663853">
    <property type="component" value="Unassembled WGS sequence"/>
</dbReference>
<comment type="subcellular location">
    <subcellularLocation>
        <location evidence="1">Nucleus</location>
    </subcellularLocation>
</comment>
<reference evidence="3" key="1">
    <citation type="submission" date="2021-01" db="EMBL/GenBank/DDBJ databases">
        <authorList>
            <person name="Kaushik A."/>
        </authorList>
    </citation>
    <scope>NUCLEOTIDE SEQUENCE</scope>
    <source>
        <strain evidence="3">AG6-10EEA</strain>
    </source>
</reference>
<organism evidence="3 4">
    <name type="scientific">Rhizoctonia solani</name>
    <dbReference type="NCBI Taxonomy" id="456999"/>
    <lineage>
        <taxon>Eukaryota</taxon>
        <taxon>Fungi</taxon>
        <taxon>Dikarya</taxon>
        <taxon>Basidiomycota</taxon>
        <taxon>Agaricomycotina</taxon>
        <taxon>Agaricomycetes</taxon>
        <taxon>Cantharellales</taxon>
        <taxon>Ceratobasidiaceae</taxon>
        <taxon>Rhizoctonia</taxon>
    </lineage>
</organism>
<keyword evidence="2" id="KW-0539">Nucleus</keyword>
<dbReference type="InterPro" id="IPR021858">
    <property type="entry name" value="Fun_TF"/>
</dbReference>
<evidence type="ECO:0000256" key="2">
    <source>
        <dbReference type="ARBA" id="ARBA00023242"/>
    </source>
</evidence>
<name>A0A8H3GUE2_9AGAM</name>
<sequence length="435" mass="48899">MHAVTTVTSSLISQGSAWLNHDDDDNDPEGIRALLCISPTLDKNVKENTLPFVLHCYSQWAIASIFEPRKIVHALRDQVIAQISSESSRVRTILIANVMNMCTTTFATGGATKSILNHLTLDVRNSASTFINTPPAFAPALDRQNAVRTLDSMLEILGLQTHTQPTIDGIQSLEYAAPIFRRACIEPQGQPINLPNILLDPSLNLRYFATMDIILSITNGRSTRFQYEVPFSLELCEQVYRWQLLGNYGSQWLYGLPDQFIMLLAWINTLSETPGAGDNSELIAWIEEQLPQIRIAIDEAGEPLLRIGRMVVQECWRFAVFIYLYMALCNANAHDPRVTRAQKGYMRLVRGVKPGRNPDLFLIASMSMAGVATTQTQDRDTLRQRILNIRECAKRGTCGNDVLLKLEDIWERTANEGRPAVWSDLRVADLRIRGK</sequence>
<dbReference type="PANTHER" id="PTHR37534:SF46">
    <property type="entry name" value="ZN(II)2CYS6 TRANSCRIPTION FACTOR (EUROFUNG)"/>
    <property type="match status" value="1"/>
</dbReference>
<proteinExistence type="predicted"/>
<dbReference type="AlphaFoldDB" id="A0A8H3GUE2"/>
<comment type="caution">
    <text evidence="3">The sequence shown here is derived from an EMBL/GenBank/DDBJ whole genome shotgun (WGS) entry which is preliminary data.</text>
</comment>
<dbReference type="PANTHER" id="PTHR37534">
    <property type="entry name" value="TRANSCRIPTIONAL ACTIVATOR PROTEIN UGA3"/>
    <property type="match status" value="1"/>
</dbReference>
<evidence type="ECO:0000313" key="4">
    <source>
        <dbReference type="Proteomes" id="UP000663853"/>
    </source>
</evidence>
<protein>
    <submittedName>
        <fullName evidence="3">Uncharacterized protein</fullName>
    </submittedName>
</protein>
<evidence type="ECO:0000256" key="1">
    <source>
        <dbReference type="ARBA" id="ARBA00004123"/>
    </source>
</evidence>
<dbReference type="Pfam" id="PF11951">
    <property type="entry name" value="Fungal_trans_2"/>
    <property type="match status" value="1"/>
</dbReference>
<accession>A0A8H3GUE2</accession>
<evidence type="ECO:0000313" key="3">
    <source>
        <dbReference type="EMBL" id="CAE6468855.1"/>
    </source>
</evidence>